<name>A0A223RSX5_9ACTN</name>
<evidence type="ECO:0000256" key="3">
    <source>
        <dbReference type="ARBA" id="ARBA00022679"/>
    </source>
</evidence>
<dbReference type="Pfam" id="PF00069">
    <property type="entry name" value="Pkinase"/>
    <property type="match status" value="1"/>
</dbReference>
<dbReference type="SMART" id="SM00220">
    <property type="entry name" value="S_TKc"/>
    <property type="match status" value="1"/>
</dbReference>
<dbReference type="Gene3D" id="3.30.200.20">
    <property type="entry name" value="Phosphorylase Kinase, domain 1"/>
    <property type="match status" value="1"/>
</dbReference>
<dbReference type="GO" id="GO:0004674">
    <property type="term" value="F:protein serine/threonine kinase activity"/>
    <property type="evidence" value="ECO:0007669"/>
    <property type="project" value="UniProtKB-KW"/>
</dbReference>
<dbReference type="SUPFAM" id="SSF48452">
    <property type="entry name" value="TPR-like"/>
    <property type="match status" value="1"/>
</dbReference>
<feature type="binding site" evidence="7">
    <location>
        <position position="110"/>
    </location>
    <ligand>
        <name>ATP</name>
        <dbReference type="ChEBI" id="CHEBI:30616"/>
    </ligand>
</feature>
<proteinExistence type="predicted"/>
<feature type="domain" description="Protein kinase" evidence="9">
    <location>
        <begin position="81"/>
        <end position="347"/>
    </location>
</feature>
<dbReference type="GO" id="GO:0005524">
    <property type="term" value="F:ATP binding"/>
    <property type="evidence" value="ECO:0007669"/>
    <property type="project" value="UniProtKB-UniRule"/>
</dbReference>
<dbReference type="InterPro" id="IPR008271">
    <property type="entry name" value="Ser/Thr_kinase_AS"/>
</dbReference>
<protein>
    <recommendedName>
        <fullName evidence="1">non-specific serine/threonine protein kinase</fullName>
        <ecNumber evidence="1">2.7.11.1</ecNumber>
    </recommendedName>
</protein>
<keyword evidence="5 10" id="KW-0418">Kinase</keyword>
<keyword evidence="3" id="KW-0808">Transferase</keyword>
<dbReference type="PANTHER" id="PTHR43289">
    <property type="entry name" value="MITOGEN-ACTIVATED PROTEIN KINASE KINASE KINASE 20-RELATED"/>
    <property type="match status" value="1"/>
</dbReference>
<gene>
    <name evidence="10" type="ORF">CDG81_12290</name>
</gene>
<evidence type="ECO:0000256" key="5">
    <source>
        <dbReference type="ARBA" id="ARBA00022777"/>
    </source>
</evidence>
<evidence type="ECO:0000259" key="9">
    <source>
        <dbReference type="PROSITE" id="PS50011"/>
    </source>
</evidence>
<dbReference type="AlphaFoldDB" id="A0A223RSX5"/>
<evidence type="ECO:0000256" key="2">
    <source>
        <dbReference type="ARBA" id="ARBA00022527"/>
    </source>
</evidence>
<keyword evidence="2 10" id="KW-0723">Serine/threonine-protein kinase</keyword>
<dbReference type="Gene3D" id="1.25.40.10">
    <property type="entry name" value="Tetratricopeptide repeat domain"/>
    <property type="match status" value="1"/>
</dbReference>
<dbReference type="PANTHER" id="PTHR43289:SF6">
    <property type="entry name" value="SERINE_THREONINE-PROTEIN KINASE NEKL-3"/>
    <property type="match status" value="1"/>
</dbReference>
<dbReference type="CDD" id="cd14014">
    <property type="entry name" value="STKc_PknB_like"/>
    <property type="match status" value="1"/>
</dbReference>
<dbReference type="InterPro" id="IPR011009">
    <property type="entry name" value="Kinase-like_dom_sf"/>
</dbReference>
<evidence type="ECO:0000256" key="4">
    <source>
        <dbReference type="ARBA" id="ARBA00022741"/>
    </source>
</evidence>
<evidence type="ECO:0000256" key="6">
    <source>
        <dbReference type="ARBA" id="ARBA00022840"/>
    </source>
</evidence>
<sequence length="580" mass="63227">MIFCPCVGSGTLSSRFRAVIRRNLSPALAAVAVGAHRTHRTGHAVPGGSGSSAGVVLGCGVTVESDEEEPVSGNRVIARRYELTSPIGRGSMGEVWSGYDQRLDRRIAVKLLPSAKLAEADDPQLLTKRFVREAQLTAKVEHPGVPAVHDVGTEGDELFLVMQRISGTDLADIIAEHAPLSVSWAVSVAAQIAAVLTSAHEASLIHRDLKPSNVMIADSGTVKVLDFGIAAVLEGGHTKLTRAGDSMGTPAYMAPEQAMHNTATPAGDLYSLGCVLHELLSGERVFDAPGAPAIVHKHMSVPPTPLRECGVAVPAELERLVLDLLAKNPQQRPEDAREVYRRLLPYLPAPEDSASVIDSGDPTAPYRHPHAPRSSRRRPESTETPGEVPVADPRAAEERIRSEQQRANELVDEARFTQAAELLRSLLLDRSLRRQLTPERRTKIRRNLATFHFLGGDYRAALEEYTTLLAEFDDDSGVPIASVLECRFMAATCRMELGEDQRAARELRSLLNEYLRLLPSELERILEVRVQLATLLSNTGETNAARELLRQVLAAATTEESQLHAEQARRMLARLDELGR</sequence>
<organism evidence="10 11">
    <name type="scientific">Actinopolyspora erythraea</name>
    <dbReference type="NCBI Taxonomy" id="414996"/>
    <lineage>
        <taxon>Bacteria</taxon>
        <taxon>Bacillati</taxon>
        <taxon>Actinomycetota</taxon>
        <taxon>Actinomycetes</taxon>
        <taxon>Actinopolysporales</taxon>
        <taxon>Actinopolysporaceae</taxon>
        <taxon>Actinopolyspora</taxon>
    </lineage>
</organism>
<dbReference type="InterPro" id="IPR017441">
    <property type="entry name" value="Protein_kinase_ATP_BS"/>
</dbReference>
<dbReference type="InterPro" id="IPR000719">
    <property type="entry name" value="Prot_kinase_dom"/>
</dbReference>
<evidence type="ECO:0000256" key="1">
    <source>
        <dbReference type="ARBA" id="ARBA00012513"/>
    </source>
</evidence>
<keyword evidence="4 7" id="KW-0547">Nucleotide-binding</keyword>
<dbReference type="Gene3D" id="1.10.510.10">
    <property type="entry name" value="Transferase(Phosphotransferase) domain 1"/>
    <property type="match status" value="1"/>
</dbReference>
<dbReference type="EMBL" id="CP022752">
    <property type="protein sequence ID" value="ASU78934.1"/>
    <property type="molecule type" value="Genomic_DNA"/>
</dbReference>
<evidence type="ECO:0000313" key="11">
    <source>
        <dbReference type="Proteomes" id="UP000215043"/>
    </source>
</evidence>
<accession>A0A223RSX5</accession>
<evidence type="ECO:0000256" key="7">
    <source>
        <dbReference type="PROSITE-ProRule" id="PRU10141"/>
    </source>
</evidence>
<dbReference type="KEGG" id="aey:CDG81_12290"/>
<dbReference type="SUPFAM" id="SSF56112">
    <property type="entry name" value="Protein kinase-like (PK-like)"/>
    <property type="match status" value="1"/>
</dbReference>
<reference evidence="10 11" key="1">
    <citation type="submission" date="2017-08" db="EMBL/GenBank/DDBJ databases">
        <title>The complete genome sequence of moderately halophilic actinomycete Actinopolyspora erythraea YIM 90600, the producer of novel erythromycin, novel actinopolysporins A-C and tubercidin.</title>
        <authorList>
            <person name="Yin M."/>
            <person name="Tang S."/>
        </authorList>
    </citation>
    <scope>NUCLEOTIDE SEQUENCE [LARGE SCALE GENOMIC DNA]</scope>
    <source>
        <strain evidence="10 11">YIM 90600</strain>
    </source>
</reference>
<dbReference type="PROSITE" id="PS50011">
    <property type="entry name" value="PROTEIN_KINASE_DOM"/>
    <property type="match status" value="1"/>
</dbReference>
<dbReference type="PROSITE" id="PS00108">
    <property type="entry name" value="PROTEIN_KINASE_ST"/>
    <property type="match status" value="1"/>
</dbReference>
<feature type="compositionally biased region" description="Basic residues" evidence="8">
    <location>
        <begin position="367"/>
        <end position="376"/>
    </location>
</feature>
<dbReference type="EC" id="2.7.11.1" evidence="1"/>
<evidence type="ECO:0000256" key="8">
    <source>
        <dbReference type="SAM" id="MobiDB-lite"/>
    </source>
</evidence>
<dbReference type="Proteomes" id="UP000215043">
    <property type="component" value="Chromosome"/>
</dbReference>
<evidence type="ECO:0000313" key="10">
    <source>
        <dbReference type="EMBL" id="ASU78934.1"/>
    </source>
</evidence>
<feature type="region of interest" description="Disordered" evidence="8">
    <location>
        <begin position="351"/>
        <end position="400"/>
    </location>
</feature>
<dbReference type="PROSITE" id="PS00107">
    <property type="entry name" value="PROTEIN_KINASE_ATP"/>
    <property type="match status" value="1"/>
</dbReference>
<keyword evidence="6 7" id="KW-0067">ATP-binding</keyword>
<dbReference type="InterPro" id="IPR011990">
    <property type="entry name" value="TPR-like_helical_dom_sf"/>
</dbReference>